<dbReference type="EMBL" id="BMNW01000004">
    <property type="protein sequence ID" value="GGM08843.1"/>
    <property type="molecule type" value="Genomic_DNA"/>
</dbReference>
<evidence type="ECO:0000313" key="3">
    <source>
        <dbReference type="Proteomes" id="UP000616499"/>
    </source>
</evidence>
<dbReference type="InterPro" id="IPR000182">
    <property type="entry name" value="GNAT_dom"/>
</dbReference>
<organism evidence="2 3">
    <name type="scientific">Pseudomonas asuensis</name>
    <dbReference type="NCBI Taxonomy" id="1825787"/>
    <lineage>
        <taxon>Bacteria</taxon>
        <taxon>Pseudomonadati</taxon>
        <taxon>Pseudomonadota</taxon>
        <taxon>Gammaproteobacteria</taxon>
        <taxon>Pseudomonadales</taxon>
        <taxon>Pseudomonadaceae</taxon>
        <taxon>Pseudomonas</taxon>
    </lineage>
</organism>
<feature type="domain" description="N-acetyltransferase" evidence="1">
    <location>
        <begin position="1"/>
        <end position="166"/>
    </location>
</feature>
<dbReference type="PANTHER" id="PTHR43072">
    <property type="entry name" value="N-ACETYLTRANSFERASE"/>
    <property type="match status" value="1"/>
</dbReference>
<comment type="caution">
    <text evidence="2">The sequence shown here is derived from an EMBL/GenBank/DDBJ whole genome shotgun (WGS) entry which is preliminary data.</text>
</comment>
<dbReference type="CDD" id="cd04301">
    <property type="entry name" value="NAT_SF"/>
    <property type="match status" value="1"/>
</dbReference>
<dbReference type="InterPro" id="IPR016181">
    <property type="entry name" value="Acyl_CoA_acyltransferase"/>
</dbReference>
<evidence type="ECO:0000313" key="2">
    <source>
        <dbReference type="EMBL" id="GGM08843.1"/>
    </source>
</evidence>
<protein>
    <recommendedName>
        <fullName evidence="1">N-acetyltransferase domain-containing protein</fullName>
    </recommendedName>
</protein>
<dbReference type="Proteomes" id="UP000616499">
    <property type="component" value="Unassembled WGS sequence"/>
</dbReference>
<gene>
    <name evidence="2" type="ORF">GCM10009425_20120</name>
</gene>
<accession>A0ABQ2GRZ8</accession>
<dbReference type="Pfam" id="PF00583">
    <property type="entry name" value="Acetyltransf_1"/>
    <property type="match status" value="1"/>
</dbReference>
<name>A0ABQ2GRZ8_9PSED</name>
<evidence type="ECO:0000259" key="1">
    <source>
        <dbReference type="PROSITE" id="PS51186"/>
    </source>
</evidence>
<proteinExistence type="predicted"/>
<sequence>MRIRQITLADLDGFYNLFAAVCAEGLYTHRQLPPAKERIRESLIEVQTQGWPNHVIEHEGQIIGSGEVFPASVCGEPGRDDTVGVLGMLIHKAFRNQGLGTCLLRTLIDSSQAAGFAALELDVYTSNRRAIHLYEVHGFEWRHDLSRHLLPNRQEDQLQRMRLELGLHSLSAKTL</sequence>
<dbReference type="PROSITE" id="PS51186">
    <property type="entry name" value="GNAT"/>
    <property type="match status" value="1"/>
</dbReference>
<dbReference type="Gene3D" id="3.40.630.30">
    <property type="match status" value="1"/>
</dbReference>
<dbReference type="RefSeq" id="WP_188866001.1">
    <property type="nucleotide sequence ID" value="NZ_BMNW01000004.1"/>
</dbReference>
<keyword evidence="3" id="KW-1185">Reference proteome</keyword>
<reference evidence="3" key="1">
    <citation type="journal article" date="2019" name="Int. J. Syst. Evol. Microbiol.">
        <title>The Global Catalogue of Microorganisms (GCM) 10K type strain sequencing project: providing services to taxonomists for standard genome sequencing and annotation.</title>
        <authorList>
            <consortium name="The Broad Institute Genomics Platform"/>
            <consortium name="The Broad Institute Genome Sequencing Center for Infectious Disease"/>
            <person name="Wu L."/>
            <person name="Ma J."/>
        </authorList>
    </citation>
    <scope>NUCLEOTIDE SEQUENCE [LARGE SCALE GENOMIC DNA]</scope>
    <source>
        <strain evidence="3">JCM 13501</strain>
    </source>
</reference>
<dbReference type="PANTHER" id="PTHR43072:SF60">
    <property type="entry name" value="L-2,4-DIAMINOBUTYRIC ACID ACETYLTRANSFERASE"/>
    <property type="match status" value="1"/>
</dbReference>
<dbReference type="SUPFAM" id="SSF55729">
    <property type="entry name" value="Acyl-CoA N-acyltransferases (Nat)"/>
    <property type="match status" value="1"/>
</dbReference>